<reference evidence="2 3" key="1">
    <citation type="submission" date="2017-11" db="EMBL/GenBank/DDBJ databases">
        <title>De-novo sequencing of pomegranate (Punica granatum L.) genome.</title>
        <authorList>
            <person name="Akparov Z."/>
            <person name="Amiraslanov A."/>
            <person name="Hajiyeva S."/>
            <person name="Abbasov M."/>
            <person name="Kaur K."/>
            <person name="Hamwieh A."/>
            <person name="Solovyev V."/>
            <person name="Salamov A."/>
            <person name="Braich B."/>
            <person name="Kosarev P."/>
            <person name="Mahmoud A."/>
            <person name="Hajiyev E."/>
            <person name="Babayeva S."/>
            <person name="Izzatullayeva V."/>
            <person name="Mammadov A."/>
            <person name="Mammadov A."/>
            <person name="Sharifova S."/>
            <person name="Ojaghi J."/>
            <person name="Eynullazada K."/>
            <person name="Bayramov B."/>
            <person name="Abdulazimova A."/>
            <person name="Shahmuradov I."/>
        </authorList>
    </citation>
    <scope>NUCLEOTIDE SEQUENCE [LARGE SCALE GENOMIC DNA]</scope>
    <source>
        <strain evidence="3">cv. AG2017</strain>
        <tissue evidence="2">Leaf</tissue>
    </source>
</reference>
<feature type="region of interest" description="Disordered" evidence="1">
    <location>
        <begin position="1"/>
        <end position="42"/>
    </location>
</feature>
<keyword evidence="3" id="KW-1185">Reference proteome</keyword>
<dbReference type="STRING" id="22663.A0A2I0ISS1"/>
<comment type="caution">
    <text evidence="2">The sequence shown here is derived from an EMBL/GenBank/DDBJ whole genome shotgun (WGS) entry which is preliminary data.</text>
</comment>
<accession>A0A2I0ISS1</accession>
<evidence type="ECO:0000313" key="3">
    <source>
        <dbReference type="Proteomes" id="UP000233551"/>
    </source>
</evidence>
<feature type="compositionally biased region" description="Pro residues" evidence="1">
    <location>
        <begin position="10"/>
        <end position="31"/>
    </location>
</feature>
<gene>
    <name evidence="2" type="ORF">CRG98_032534</name>
</gene>
<dbReference type="Proteomes" id="UP000233551">
    <property type="component" value="Unassembled WGS sequence"/>
</dbReference>
<dbReference type="AlphaFoldDB" id="A0A2I0ISS1"/>
<protein>
    <submittedName>
        <fullName evidence="2">Uncharacterized protein</fullName>
    </submittedName>
</protein>
<feature type="non-terminal residue" evidence="2">
    <location>
        <position position="104"/>
    </location>
</feature>
<sequence length="104" mass="11511">MATLLLGSHPLPPLGPTKPLFSPPPPPPPVPRSFFGTLNRLPRNPDARARTSKFGNFLDLTPEPVPDSLEFDELSWFDPSDRRQRRFDMIVIGAGPAGLRLAEQ</sequence>
<evidence type="ECO:0000313" key="2">
    <source>
        <dbReference type="EMBL" id="PKI47058.1"/>
    </source>
</evidence>
<organism evidence="2 3">
    <name type="scientific">Punica granatum</name>
    <name type="common">Pomegranate</name>
    <dbReference type="NCBI Taxonomy" id="22663"/>
    <lineage>
        <taxon>Eukaryota</taxon>
        <taxon>Viridiplantae</taxon>
        <taxon>Streptophyta</taxon>
        <taxon>Embryophyta</taxon>
        <taxon>Tracheophyta</taxon>
        <taxon>Spermatophyta</taxon>
        <taxon>Magnoliopsida</taxon>
        <taxon>eudicotyledons</taxon>
        <taxon>Gunneridae</taxon>
        <taxon>Pentapetalae</taxon>
        <taxon>rosids</taxon>
        <taxon>malvids</taxon>
        <taxon>Myrtales</taxon>
        <taxon>Lythraceae</taxon>
        <taxon>Punica</taxon>
    </lineage>
</organism>
<name>A0A2I0ISS1_PUNGR</name>
<proteinExistence type="predicted"/>
<evidence type="ECO:0000256" key="1">
    <source>
        <dbReference type="SAM" id="MobiDB-lite"/>
    </source>
</evidence>
<dbReference type="EMBL" id="PGOL01002559">
    <property type="protein sequence ID" value="PKI47058.1"/>
    <property type="molecule type" value="Genomic_DNA"/>
</dbReference>